<accession>A0ACB5S1I5</accession>
<proteinExistence type="predicted"/>
<organism evidence="1 2">
    <name type="scientific">Neofusicoccum parvum</name>
    <dbReference type="NCBI Taxonomy" id="310453"/>
    <lineage>
        <taxon>Eukaryota</taxon>
        <taxon>Fungi</taxon>
        <taxon>Dikarya</taxon>
        <taxon>Ascomycota</taxon>
        <taxon>Pezizomycotina</taxon>
        <taxon>Dothideomycetes</taxon>
        <taxon>Dothideomycetes incertae sedis</taxon>
        <taxon>Botryosphaeriales</taxon>
        <taxon>Botryosphaeriaceae</taxon>
        <taxon>Neofusicoccum</taxon>
    </lineage>
</organism>
<reference evidence="1" key="1">
    <citation type="submission" date="2024-09" db="EMBL/GenBank/DDBJ databases">
        <title>Draft Genome Sequences of Neofusicoccum parvum.</title>
        <authorList>
            <person name="Ashida A."/>
            <person name="Camagna M."/>
            <person name="Tanaka A."/>
            <person name="Takemoto D."/>
        </authorList>
    </citation>
    <scope>NUCLEOTIDE SEQUENCE</scope>
    <source>
        <strain evidence="1">PPO83</strain>
    </source>
</reference>
<evidence type="ECO:0000313" key="2">
    <source>
        <dbReference type="Proteomes" id="UP001165186"/>
    </source>
</evidence>
<comment type="caution">
    <text evidence="1">The sequence shown here is derived from an EMBL/GenBank/DDBJ whole genome shotgun (WGS) entry which is preliminary data.</text>
</comment>
<dbReference type="EMBL" id="BSXG01000030">
    <property type="protein sequence ID" value="GME26675.1"/>
    <property type="molecule type" value="Genomic_DNA"/>
</dbReference>
<evidence type="ECO:0000313" key="1">
    <source>
        <dbReference type="EMBL" id="GME26675.1"/>
    </source>
</evidence>
<gene>
    <name evidence="1" type="primary">g9970</name>
    <name evidence="1" type="ORF">NpPPO83_00009970</name>
</gene>
<name>A0ACB5S1I5_9PEZI</name>
<keyword evidence="2" id="KW-1185">Reference proteome</keyword>
<protein>
    <submittedName>
        <fullName evidence="1">Uncharacterized protein</fullName>
    </submittedName>
</protein>
<sequence>MPSLRSLVLLALPLANAVVQAEVTQPAGGSPALNGQAKELLVALPVDAIPDALRNHQHPASQDDWIQVEAPHEANGTLPEQLELKKRQASTPTSSAAVAASSASAESSAAAPSTTAQPSSSAAQSSAAPATSSAVAETTSSAVETSAILHDFFCTRCIQHECNFVGGVYHRCVHVEHSCSIFFPVVRRFHPERRDDVHFGCLDHPSSVLSTVESTTVSTTTAAPSSTEASTTAETTQQSSSTEAVVVPVEVTTTNSAGETQTVSSSALVGATAKVTTTDSEGKTTTAAAVIVETTDAAGNTVTTTSAASAYTPTRITTGQVLTRTNSAGSTFLTTYTGGSDGQVSSLVLSTTTLPNGERKTITSYATVAAAAATAGSGGTATGTNGEPSLQTGAAQRFGVEAAAALAGGVAGLAWLL</sequence>
<dbReference type="Proteomes" id="UP001165186">
    <property type="component" value="Unassembled WGS sequence"/>
</dbReference>